<accession>A0A0E0I8V9</accession>
<reference evidence="1" key="1">
    <citation type="submission" date="2015-04" db="UniProtKB">
        <authorList>
            <consortium name="EnsemblPlants"/>
        </authorList>
    </citation>
    <scope>IDENTIFICATION</scope>
    <source>
        <strain evidence="1">SL10</strain>
    </source>
</reference>
<sequence>MPASVLRLRSRLVSAWSCTALERRTEAGRRDYARYQSATHHESMTCLYTMSPALARMGTYYGHGNPLDPAGDVLSINLSVHGRLNVTTPPASLPLRALLASVKSGRERPRIILLLTFEQLNGTNFQKWKERV</sequence>
<dbReference type="Gramene" id="ONIVA08G07660.1">
    <property type="protein sequence ID" value="ONIVA08G07660.1"/>
    <property type="gene ID" value="ONIVA08G07660"/>
</dbReference>
<evidence type="ECO:0000313" key="2">
    <source>
        <dbReference type="Proteomes" id="UP000006591"/>
    </source>
</evidence>
<organism evidence="1">
    <name type="scientific">Oryza nivara</name>
    <name type="common">Indian wild rice</name>
    <name type="synonym">Oryza sativa f. spontanea</name>
    <dbReference type="NCBI Taxonomy" id="4536"/>
    <lineage>
        <taxon>Eukaryota</taxon>
        <taxon>Viridiplantae</taxon>
        <taxon>Streptophyta</taxon>
        <taxon>Embryophyta</taxon>
        <taxon>Tracheophyta</taxon>
        <taxon>Spermatophyta</taxon>
        <taxon>Magnoliopsida</taxon>
        <taxon>Liliopsida</taxon>
        <taxon>Poales</taxon>
        <taxon>Poaceae</taxon>
        <taxon>BOP clade</taxon>
        <taxon>Oryzoideae</taxon>
        <taxon>Oryzeae</taxon>
        <taxon>Oryzinae</taxon>
        <taxon>Oryza</taxon>
    </lineage>
</organism>
<name>A0A0E0I8V9_ORYNI</name>
<reference evidence="1" key="2">
    <citation type="submission" date="2018-04" db="EMBL/GenBank/DDBJ databases">
        <title>OnivRS2 (Oryza nivara Reference Sequence Version 2).</title>
        <authorList>
            <person name="Zhang J."/>
            <person name="Kudrna D."/>
            <person name="Lee S."/>
            <person name="Talag J."/>
            <person name="Rajasekar S."/>
            <person name="Welchert J."/>
            <person name="Hsing Y.-I."/>
            <person name="Wing R.A."/>
        </authorList>
    </citation>
    <scope>NUCLEOTIDE SEQUENCE [LARGE SCALE GENOMIC DNA]</scope>
    <source>
        <strain evidence="1">SL10</strain>
    </source>
</reference>
<proteinExistence type="predicted"/>
<dbReference type="Proteomes" id="UP000006591">
    <property type="component" value="Chromosome 8"/>
</dbReference>
<keyword evidence="2" id="KW-1185">Reference proteome</keyword>
<dbReference type="HOGENOM" id="CLU_1920486_0_0_1"/>
<dbReference type="AlphaFoldDB" id="A0A0E0I8V9"/>
<dbReference type="EnsemblPlants" id="ONIVA08G07660.1">
    <property type="protein sequence ID" value="ONIVA08G07660.1"/>
    <property type="gene ID" value="ONIVA08G07660"/>
</dbReference>
<evidence type="ECO:0000313" key="1">
    <source>
        <dbReference type="EnsemblPlants" id="ONIVA08G07660.1"/>
    </source>
</evidence>
<dbReference type="OMA" id="THHESMT"/>
<protein>
    <submittedName>
        <fullName evidence="1">Uncharacterized protein</fullName>
    </submittedName>
</protein>